<accession>A0A645HU39</accession>
<dbReference type="EMBL" id="VSSQ01100352">
    <property type="protein sequence ID" value="MPN42548.1"/>
    <property type="molecule type" value="Genomic_DNA"/>
</dbReference>
<proteinExistence type="predicted"/>
<gene>
    <name evidence="1" type="ORF">SDC9_190105</name>
</gene>
<organism evidence="1">
    <name type="scientific">bioreactor metagenome</name>
    <dbReference type="NCBI Taxonomy" id="1076179"/>
    <lineage>
        <taxon>unclassified sequences</taxon>
        <taxon>metagenomes</taxon>
        <taxon>ecological metagenomes</taxon>
    </lineage>
</organism>
<evidence type="ECO:0000313" key="1">
    <source>
        <dbReference type="EMBL" id="MPN42548.1"/>
    </source>
</evidence>
<name>A0A645HU39_9ZZZZ</name>
<protein>
    <submittedName>
        <fullName evidence="1">Uncharacterized protein</fullName>
    </submittedName>
</protein>
<dbReference type="AlphaFoldDB" id="A0A645HU39"/>
<comment type="caution">
    <text evidence="1">The sequence shown here is derived from an EMBL/GenBank/DDBJ whole genome shotgun (WGS) entry which is preliminary data.</text>
</comment>
<sequence>MIHTILNEFKHHGSSLYEQRIPLIQVHFLKPKQVTIKGFSLLYILNVDCTVGQPFNIQRIIHDIFSCKR</sequence>
<reference evidence="1" key="1">
    <citation type="submission" date="2019-08" db="EMBL/GenBank/DDBJ databases">
        <authorList>
            <person name="Kucharzyk K."/>
            <person name="Murdoch R.W."/>
            <person name="Higgins S."/>
            <person name="Loffler F."/>
        </authorList>
    </citation>
    <scope>NUCLEOTIDE SEQUENCE</scope>
</reference>